<dbReference type="Proteomes" id="UP000239504">
    <property type="component" value="Unassembled WGS sequence"/>
</dbReference>
<dbReference type="GO" id="GO:0003677">
    <property type="term" value="F:DNA binding"/>
    <property type="evidence" value="ECO:0007669"/>
    <property type="project" value="InterPro"/>
</dbReference>
<dbReference type="EMBL" id="PJCH01000005">
    <property type="protein sequence ID" value="PQA88030.1"/>
    <property type="molecule type" value="Genomic_DNA"/>
</dbReference>
<accession>A0A2S7K693</accession>
<dbReference type="SUPFAM" id="SSF47413">
    <property type="entry name" value="lambda repressor-like DNA-binding domains"/>
    <property type="match status" value="1"/>
</dbReference>
<reference evidence="2 3" key="1">
    <citation type="submission" date="2017-12" db="EMBL/GenBank/DDBJ databases">
        <authorList>
            <person name="Hurst M.R.H."/>
        </authorList>
    </citation>
    <scope>NUCLEOTIDE SEQUENCE [LARGE SCALE GENOMIC DNA]</scope>
    <source>
        <strain evidence="2 3">SY-3-19</strain>
    </source>
</reference>
<protein>
    <recommendedName>
        <fullName evidence="1">HTH cro/C1-type domain-containing protein</fullName>
    </recommendedName>
</protein>
<organism evidence="2 3">
    <name type="scientific">Hyphococcus luteus</name>
    <dbReference type="NCBI Taxonomy" id="2058213"/>
    <lineage>
        <taxon>Bacteria</taxon>
        <taxon>Pseudomonadati</taxon>
        <taxon>Pseudomonadota</taxon>
        <taxon>Alphaproteobacteria</taxon>
        <taxon>Parvularculales</taxon>
        <taxon>Parvularculaceae</taxon>
        <taxon>Hyphococcus</taxon>
    </lineage>
</organism>
<gene>
    <name evidence="2" type="ORF">CW354_06770</name>
</gene>
<keyword evidence="3" id="KW-1185">Reference proteome</keyword>
<feature type="domain" description="HTH cro/C1-type" evidence="1">
    <location>
        <begin position="5"/>
        <end position="59"/>
    </location>
</feature>
<sequence length="191" mass="20517">MANNIKELRISFLLSPSEFARRIGIYPEYLARLESGDRPLNDLWIDAVARALGAPREAVTEADALAAFKNKMSSPPKPPDAAEPVLNPLGARYAILALIAKLAGFKTAESLDEDELADAVQSLVSYVGRGTAGESAANRLSQGLQITVLTILQSRSPDLPEGFQEDLDRVLPGALALLQGFSDFADPGREK</sequence>
<dbReference type="PROSITE" id="PS50943">
    <property type="entry name" value="HTH_CROC1"/>
    <property type="match status" value="1"/>
</dbReference>
<dbReference type="CDD" id="cd00093">
    <property type="entry name" value="HTH_XRE"/>
    <property type="match status" value="1"/>
</dbReference>
<dbReference type="Gene3D" id="1.10.260.40">
    <property type="entry name" value="lambda repressor-like DNA-binding domains"/>
    <property type="match status" value="1"/>
</dbReference>
<evidence type="ECO:0000313" key="3">
    <source>
        <dbReference type="Proteomes" id="UP000239504"/>
    </source>
</evidence>
<comment type="caution">
    <text evidence="2">The sequence shown here is derived from an EMBL/GenBank/DDBJ whole genome shotgun (WGS) entry which is preliminary data.</text>
</comment>
<proteinExistence type="predicted"/>
<name>A0A2S7K693_9PROT</name>
<evidence type="ECO:0000259" key="1">
    <source>
        <dbReference type="PROSITE" id="PS50943"/>
    </source>
</evidence>
<dbReference type="AlphaFoldDB" id="A0A2S7K693"/>
<evidence type="ECO:0000313" key="2">
    <source>
        <dbReference type="EMBL" id="PQA88030.1"/>
    </source>
</evidence>
<dbReference type="Pfam" id="PF01381">
    <property type="entry name" value="HTH_3"/>
    <property type="match status" value="1"/>
</dbReference>
<dbReference type="InterPro" id="IPR010982">
    <property type="entry name" value="Lambda_DNA-bd_dom_sf"/>
</dbReference>
<dbReference type="SMART" id="SM00530">
    <property type="entry name" value="HTH_XRE"/>
    <property type="match status" value="1"/>
</dbReference>
<dbReference type="InterPro" id="IPR001387">
    <property type="entry name" value="Cro/C1-type_HTH"/>
</dbReference>